<evidence type="ECO:0000256" key="8">
    <source>
        <dbReference type="SAM" id="Phobius"/>
    </source>
</evidence>
<dbReference type="EMBL" id="FPHJ01000047">
    <property type="protein sequence ID" value="SFV65380.1"/>
    <property type="molecule type" value="Genomic_DNA"/>
</dbReference>
<evidence type="ECO:0000256" key="7">
    <source>
        <dbReference type="ARBA" id="ARBA00023136"/>
    </source>
</evidence>
<keyword evidence="4" id="KW-0808">Transferase</keyword>
<feature type="transmembrane region" description="Helical" evidence="8">
    <location>
        <begin position="234"/>
        <end position="256"/>
    </location>
</feature>
<evidence type="ECO:0000256" key="1">
    <source>
        <dbReference type="ARBA" id="ARBA00004651"/>
    </source>
</evidence>
<comment type="subcellular location">
    <subcellularLocation>
        <location evidence="1">Cell membrane</location>
        <topology evidence="1">Multi-pass membrane protein</topology>
    </subcellularLocation>
</comment>
<keyword evidence="2" id="KW-1003">Cell membrane</keyword>
<dbReference type="GO" id="GO:0005886">
    <property type="term" value="C:plasma membrane"/>
    <property type="evidence" value="ECO:0007669"/>
    <property type="project" value="UniProtKB-SubCell"/>
</dbReference>
<name>A0A1W1CHM9_9ZZZZ</name>
<dbReference type="PANTHER" id="PTHR33908">
    <property type="entry name" value="MANNOSYLTRANSFERASE YKCB-RELATED"/>
    <property type="match status" value="1"/>
</dbReference>
<keyword evidence="5 8" id="KW-0812">Transmembrane</keyword>
<evidence type="ECO:0000256" key="5">
    <source>
        <dbReference type="ARBA" id="ARBA00022692"/>
    </source>
</evidence>
<feature type="transmembrane region" description="Helical" evidence="8">
    <location>
        <begin position="285"/>
        <end position="304"/>
    </location>
</feature>
<gene>
    <name evidence="10" type="ORF">MNB_SUP05-5-1081</name>
</gene>
<feature type="domain" description="Glycosyltransferase RgtA/B/C/D-like" evidence="9">
    <location>
        <begin position="46"/>
        <end position="202"/>
    </location>
</feature>
<accession>A0A1W1CHM9</accession>
<feature type="transmembrane region" description="Helical" evidence="8">
    <location>
        <begin position="67"/>
        <end position="86"/>
    </location>
</feature>
<evidence type="ECO:0000256" key="3">
    <source>
        <dbReference type="ARBA" id="ARBA00022676"/>
    </source>
</evidence>
<dbReference type="GO" id="GO:0016763">
    <property type="term" value="F:pentosyltransferase activity"/>
    <property type="evidence" value="ECO:0007669"/>
    <property type="project" value="TreeGrafter"/>
</dbReference>
<evidence type="ECO:0000256" key="2">
    <source>
        <dbReference type="ARBA" id="ARBA00022475"/>
    </source>
</evidence>
<dbReference type="InterPro" id="IPR038731">
    <property type="entry name" value="RgtA/B/C-like"/>
</dbReference>
<dbReference type="Pfam" id="PF13231">
    <property type="entry name" value="PMT_2"/>
    <property type="match status" value="1"/>
</dbReference>
<feature type="transmembrane region" description="Helical" evidence="8">
    <location>
        <begin position="184"/>
        <end position="204"/>
    </location>
</feature>
<reference evidence="10" key="1">
    <citation type="submission" date="2016-10" db="EMBL/GenBank/DDBJ databases">
        <authorList>
            <person name="de Groot N.N."/>
        </authorList>
    </citation>
    <scope>NUCLEOTIDE SEQUENCE</scope>
</reference>
<evidence type="ECO:0000256" key="6">
    <source>
        <dbReference type="ARBA" id="ARBA00022989"/>
    </source>
</evidence>
<proteinExistence type="predicted"/>
<feature type="transmembrane region" description="Helical" evidence="8">
    <location>
        <begin position="316"/>
        <end position="335"/>
    </location>
</feature>
<dbReference type="PANTHER" id="PTHR33908:SF11">
    <property type="entry name" value="MEMBRANE PROTEIN"/>
    <property type="match status" value="1"/>
</dbReference>
<feature type="transmembrane region" description="Helical" evidence="8">
    <location>
        <begin position="148"/>
        <end position="177"/>
    </location>
</feature>
<organism evidence="10">
    <name type="scientific">hydrothermal vent metagenome</name>
    <dbReference type="NCBI Taxonomy" id="652676"/>
    <lineage>
        <taxon>unclassified sequences</taxon>
        <taxon>metagenomes</taxon>
        <taxon>ecological metagenomes</taxon>
    </lineage>
</organism>
<dbReference type="InterPro" id="IPR050297">
    <property type="entry name" value="LipidA_mod_glycosyltrf_83"/>
</dbReference>
<keyword evidence="6 8" id="KW-1133">Transmembrane helix</keyword>
<sequence length="463" mass="53537">MPWFLTVLFSLIIVIIHLWIAPIIPLGVDEAHYALYGKHLALSYFDHPPMVGWLQAIVVYFSNTELALRIIPTGLFFFVGLTLHSLTKQLYPNNSKYAPFIAVLLLYSSVLVHLVSFSMIPEVPLLLFGLLVIKLTHHIAKKNQLKHWVLLGMVLGLSALSKYTAIVLVVPIVILLLKKILDIRFYLMVLLAGLLVLPIIIWNYQHDWISFLYQINHGIEAKSWDISLFLKSQLIQLVVFSPIIFITGLMASFWAIKNKQYRWILVWFFPQFLFFAWASGTNDALPHWTMLVWTSILPLVAIYLPQLWQKKSGKIFIILSSIYSLITIVIFYFLLLDKIPINFTTHPMKDLIGWDKAAKQGDKLLTQLKKQYKKPNANLLVNNWSEASRIAWYAYPTPVVVLDNRFDQFDIWYGGLERSGLLITTKKNNSCQLIDKMNAFSPVQKQIVNIFYFYWCDVENANK</sequence>
<evidence type="ECO:0000256" key="4">
    <source>
        <dbReference type="ARBA" id="ARBA00022679"/>
    </source>
</evidence>
<feature type="transmembrane region" description="Helical" evidence="8">
    <location>
        <begin position="98"/>
        <end position="120"/>
    </location>
</feature>
<keyword evidence="7 8" id="KW-0472">Membrane</keyword>
<feature type="transmembrane region" description="Helical" evidence="8">
    <location>
        <begin position="6"/>
        <end position="28"/>
    </location>
</feature>
<dbReference type="AlphaFoldDB" id="A0A1W1CHM9"/>
<evidence type="ECO:0000259" key="9">
    <source>
        <dbReference type="Pfam" id="PF13231"/>
    </source>
</evidence>
<keyword evidence="3" id="KW-0328">Glycosyltransferase</keyword>
<dbReference type="GO" id="GO:0008610">
    <property type="term" value="P:lipid biosynthetic process"/>
    <property type="evidence" value="ECO:0007669"/>
    <property type="project" value="UniProtKB-ARBA"/>
</dbReference>
<evidence type="ECO:0000313" key="10">
    <source>
        <dbReference type="EMBL" id="SFV65380.1"/>
    </source>
</evidence>
<feature type="transmembrane region" description="Helical" evidence="8">
    <location>
        <begin position="263"/>
        <end position="279"/>
    </location>
</feature>
<protein>
    <recommendedName>
        <fullName evidence="9">Glycosyltransferase RgtA/B/C/D-like domain-containing protein</fullName>
    </recommendedName>
</protein>